<dbReference type="AlphaFoldDB" id="A0AA88GFH5"/>
<feature type="region of interest" description="Disordered" evidence="1">
    <location>
        <begin position="1"/>
        <end position="28"/>
    </location>
</feature>
<feature type="compositionally biased region" description="Low complexity" evidence="1">
    <location>
        <begin position="179"/>
        <end position="192"/>
    </location>
</feature>
<sequence>MTNTTSSVIPITNQENSNPSNKFHHYSSPRPNMYASLTRFGASSQNVNLSSHRREVLQEPTTEYQQEQPLIHGARPYKIPIREEFSSQPYNEYSSPSGCTEHHSFYSTSVMYPSSGYESHHDDRIRMSNNGTLNYPKCQQQQQVSIHPQEVLDDGKRYHPYNSAELNRTQEYNPTLHRSASSSARAKSTSPSLGNDIQQAATTTTSNTHHLPPSKIAKKSSSSKKKVIKRKYQYKHLLAAEANKNGNSNNKSSSNNNGASNLTPNTQYVYGFGLWEGGSTTPTATTTTSSIQNHHEPNVPTFHINHSTTCSSHLKQQRAQRRAVSSITKHEMLQVLHLTQQKASQILGCSLSTVKRRFYELKDEIGLNKWPQDYLELMHLEVFQKIYPMSLHFILNHSSEEEEERTVKENETVQMASCSSSGMSTVSSSRSTPVHEEESMMATSLSCRV</sequence>
<feature type="compositionally biased region" description="Polar residues" evidence="1">
    <location>
        <begin position="1"/>
        <end position="21"/>
    </location>
</feature>
<feature type="compositionally biased region" description="Polar residues" evidence="1">
    <location>
        <begin position="193"/>
        <end position="209"/>
    </location>
</feature>
<dbReference type="GeneID" id="68100996"/>
<comment type="caution">
    <text evidence="2">The sequence shown here is derived from an EMBL/GenBank/DDBJ whole genome shotgun (WGS) entry which is preliminary data.</text>
</comment>
<proteinExistence type="predicted"/>
<dbReference type="RefSeq" id="XP_044545661.1">
    <property type="nucleotide sequence ID" value="XM_044698630.1"/>
</dbReference>
<reference evidence="2 3" key="1">
    <citation type="journal article" date="2018" name="BMC Genomics">
        <title>The genome of Naegleria lovaniensis, the basis for a comparative approach to unravel pathogenicity factors of the human pathogenic amoeba N. fowleri.</title>
        <authorList>
            <person name="Liechti N."/>
            <person name="Schurch N."/>
            <person name="Bruggmann R."/>
            <person name="Wittwer M."/>
        </authorList>
    </citation>
    <scope>NUCLEOTIDE SEQUENCE [LARGE SCALE GENOMIC DNA]</scope>
    <source>
        <strain evidence="2 3">ATCC 30569</strain>
    </source>
</reference>
<evidence type="ECO:0008006" key="4">
    <source>
        <dbReference type="Google" id="ProtNLM"/>
    </source>
</evidence>
<feature type="compositionally biased region" description="Low complexity" evidence="1">
    <location>
        <begin position="417"/>
        <end position="431"/>
    </location>
</feature>
<protein>
    <recommendedName>
        <fullName evidence="4">RWP-RK domain-containing protein</fullName>
    </recommendedName>
</protein>
<accession>A0AA88GFH5</accession>
<feature type="compositionally biased region" description="Basic residues" evidence="1">
    <location>
        <begin position="216"/>
        <end position="228"/>
    </location>
</feature>
<feature type="region of interest" description="Disordered" evidence="1">
    <location>
        <begin position="242"/>
        <end position="262"/>
    </location>
</feature>
<name>A0AA88GFH5_NAELO</name>
<dbReference type="Proteomes" id="UP000816034">
    <property type="component" value="Unassembled WGS sequence"/>
</dbReference>
<feature type="compositionally biased region" description="Low complexity" evidence="1">
    <location>
        <begin position="242"/>
        <end position="261"/>
    </location>
</feature>
<evidence type="ECO:0000256" key="1">
    <source>
        <dbReference type="SAM" id="MobiDB-lite"/>
    </source>
</evidence>
<keyword evidence="3" id="KW-1185">Reference proteome</keyword>
<dbReference type="EMBL" id="PYSW02000034">
    <property type="protein sequence ID" value="KAG2378399.1"/>
    <property type="molecule type" value="Genomic_DNA"/>
</dbReference>
<evidence type="ECO:0000313" key="3">
    <source>
        <dbReference type="Proteomes" id="UP000816034"/>
    </source>
</evidence>
<feature type="region of interest" description="Disordered" evidence="1">
    <location>
        <begin position="416"/>
        <end position="449"/>
    </location>
</feature>
<organism evidence="2 3">
    <name type="scientific">Naegleria lovaniensis</name>
    <name type="common">Amoeba</name>
    <dbReference type="NCBI Taxonomy" id="51637"/>
    <lineage>
        <taxon>Eukaryota</taxon>
        <taxon>Discoba</taxon>
        <taxon>Heterolobosea</taxon>
        <taxon>Tetramitia</taxon>
        <taxon>Eutetramitia</taxon>
        <taxon>Vahlkampfiidae</taxon>
        <taxon>Naegleria</taxon>
    </lineage>
</organism>
<feature type="region of interest" description="Disordered" evidence="1">
    <location>
        <begin position="154"/>
        <end position="228"/>
    </location>
</feature>
<evidence type="ECO:0000313" key="2">
    <source>
        <dbReference type="EMBL" id="KAG2378399.1"/>
    </source>
</evidence>
<gene>
    <name evidence="2" type="ORF">C9374_008542</name>
</gene>
<feature type="compositionally biased region" description="Polar residues" evidence="1">
    <location>
        <begin position="164"/>
        <end position="178"/>
    </location>
</feature>